<dbReference type="Proteomes" id="UP001057291">
    <property type="component" value="Unassembled WGS sequence"/>
</dbReference>
<dbReference type="RefSeq" id="WP_282200036.1">
    <property type="nucleotide sequence ID" value="NZ_BOQE01000001.1"/>
</dbReference>
<gene>
    <name evidence="1" type="ORF">DNHGIG_25580</name>
</gene>
<dbReference type="EMBL" id="BOQE01000001">
    <property type="protein sequence ID" value="GIM47009.1"/>
    <property type="molecule type" value="Genomic_DNA"/>
</dbReference>
<sequence>MRAVVSKHKLGYPRFGTAGQTYESECTVRQLTDEERERLDKLLGPPKRPLPKSKITQLSKSVAPQFVDENTLKLPNTVYIAQFENRRTQVYHIYQDCGSGKGAEPRDLSEAKNIGLRVCAFCKIRYVKEKRKSSEGPDKSPISREDE</sequence>
<name>A0AAV4LGS3_9BACL</name>
<comment type="caution">
    <text evidence="1">The sequence shown here is derived from an EMBL/GenBank/DDBJ whole genome shotgun (WGS) entry which is preliminary data.</text>
</comment>
<organism evidence="1 2">
    <name type="scientific">Collibacillus ludicampi</name>
    <dbReference type="NCBI Taxonomy" id="2771369"/>
    <lineage>
        <taxon>Bacteria</taxon>
        <taxon>Bacillati</taxon>
        <taxon>Bacillota</taxon>
        <taxon>Bacilli</taxon>
        <taxon>Bacillales</taxon>
        <taxon>Alicyclobacillaceae</taxon>
        <taxon>Collibacillus</taxon>
    </lineage>
</organism>
<reference evidence="1" key="1">
    <citation type="journal article" date="2023" name="Int. J. Syst. Evol. Microbiol.">
        <title>Collibacillus ludicampi gen. nov., sp. nov., a new soil bacterium of the family Alicyclobacillaceae.</title>
        <authorList>
            <person name="Jojima T."/>
            <person name="Ioku Y."/>
            <person name="Fukuta Y."/>
            <person name="Shirasaka N."/>
            <person name="Matsumura Y."/>
            <person name="Mori M."/>
        </authorList>
    </citation>
    <scope>NUCLEOTIDE SEQUENCE</scope>
    <source>
        <strain evidence="1">TP075</strain>
    </source>
</reference>
<proteinExistence type="predicted"/>
<evidence type="ECO:0000313" key="1">
    <source>
        <dbReference type="EMBL" id="GIM47009.1"/>
    </source>
</evidence>
<protein>
    <submittedName>
        <fullName evidence="1">Uncharacterized protein</fullName>
    </submittedName>
</protein>
<evidence type="ECO:0000313" key="2">
    <source>
        <dbReference type="Proteomes" id="UP001057291"/>
    </source>
</evidence>
<accession>A0AAV4LGS3</accession>
<dbReference type="AlphaFoldDB" id="A0AAV4LGS3"/>
<keyword evidence="2" id="KW-1185">Reference proteome</keyword>